<protein>
    <recommendedName>
        <fullName evidence="4">TM2 domain-containing protein</fullName>
    </recommendedName>
</protein>
<keyword evidence="1" id="KW-0812">Transmembrane</keyword>
<accession>A0A9D6AE60</accession>
<keyword evidence="1" id="KW-1133">Transmembrane helix</keyword>
<reference evidence="2" key="1">
    <citation type="submission" date="2020-04" db="EMBL/GenBank/DDBJ databases">
        <title>Deep metagenomics examines the oral microbiome during advanced dental caries in children, revealing novel taxa and co-occurrences with host molecules.</title>
        <authorList>
            <person name="Baker J.L."/>
            <person name="Morton J.T."/>
            <person name="Dinis M."/>
            <person name="Alvarez R."/>
            <person name="Tran N.C."/>
            <person name="Knight R."/>
            <person name="Edlund A."/>
        </authorList>
    </citation>
    <scope>NUCLEOTIDE SEQUENCE</scope>
    <source>
        <strain evidence="2">JCVI_3_bin.11</strain>
    </source>
</reference>
<comment type="caution">
    <text evidence="2">The sequence shown here is derived from an EMBL/GenBank/DDBJ whole genome shotgun (WGS) entry which is preliminary data.</text>
</comment>
<dbReference type="EMBL" id="JABZGU010000050">
    <property type="protein sequence ID" value="MBF4802791.1"/>
    <property type="molecule type" value="Genomic_DNA"/>
</dbReference>
<evidence type="ECO:0000256" key="1">
    <source>
        <dbReference type="SAM" id="Phobius"/>
    </source>
</evidence>
<proteinExistence type="predicted"/>
<sequence>MAETDDRNLSKQPTLSKHQSYLTYGLLAFIGGFAGLHSFYRTGKVSFFRTALSGCFLYFLVSYNYWYLYALLVLINSFITLSIVFNKNVTVQNIQGDAVQAQDAESNDKLILITLSVFALFLLVSASLSFVFSISMAIKLILVIIFIGLEALLINATGIKISFK</sequence>
<evidence type="ECO:0008006" key="4">
    <source>
        <dbReference type="Google" id="ProtNLM"/>
    </source>
</evidence>
<dbReference type="Proteomes" id="UP000787322">
    <property type="component" value="Unassembled WGS sequence"/>
</dbReference>
<feature type="transmembrane region" description="Helical" evidence="1">
    <location>
        <begin position="110"/>
        <end position="134"/>
    </location>
</feature>
<name>A0A9D6AE60_9ACTN</name>
<evidence type="ECO:0000313" key="3">
    <source>
        <dbReference type="Proteomes" id="UP000787322"/>
    </source>
</evidence>
<organism evidence="2 3">
    <name type="scientific">Lancefieldella parvula</name>
    <dbReference type="NCBI Taxonomy" id="1382"/>
    <lineage>
        <taxon>Bacteria</taxon>
        <taxon>Bacillati</taxon>
        <taxon>Actinomycetota</taxon>
        <taxon>Coriobacteriia</taxon>
        <taxon>Coriobacteriales</taxon>
        <taxon>Atopobiaceae</taxon>
        <taxon>Lancefieldella</taxon>
    </lineage>
</organism>
<gene>
    <name evidence="2" type="ORF">HXK24_03060</name>
</gene>
<feature type="transmembrane region" description="Helical" evidence="1">
    <location>
        <begin position="66"/>
        <end position="85"/>
    </location>
</feature>
<feature type="transmembrane region" description="Helical" evidence="1">
    <location>
        <begin position="21"/>
        <end position="40"/>
    </location>
</feature>
<dbReference type="AlphaFoldDB" id="A0A9D6AE60"/>
<keyword evidence="1" id="KW-0472">Membrane</keyword>
<feature type="transmembrane region" description="Helical" evidence="1">
    <location>
        <begin position="140"/>
        <end position="163"/>
    </location>
</feature>
<evidence type="ECO:0000313" key="2">
    <source>
        <dbReference type="EMBL" id="MBF4802791.1"/>
    </source>
</evidence>